<sequence length="249" mass="27352">MSIVDQLYAAYHGGPALSRVEVGAGSLEQAYQLQRQVVEEEDKLGNPLAGYKISLTSGETQDLFGANEPLYGALLQDSIANNVVEINAFNEPLIEVELMFLIDRQIDPDDDETTILEKTRIAPGIEIPDSRYEDWFPKLALNQIVMDRAVAGKVVVGEAQEGLTKAELNDLTVHVSLDQQLLVTGNSNDVMGNPLNAVKWLIDALARNNQRLEAGMVVSSGTFMLPKPLEKGLYQADFERIGQVQVEVV</sequence>
<organism evidence="1 2">
    <name type="scientific">Alkalibacillus salilacus</name>
    <dbReference type="NCBI Taxonomy" id="284582"/>
    <lineage>
        <taxon>Bacteria</taxon>
        <taxon>Bacillati</taxon>
        <taxon>Bacillota</taxon>
        <taxon>Bacilli</taxon>
        <taxon>Bacillales</taxon>
        <taxon>Bacillaceae</taxon>
        <taxon>Alkalibacillus</taxon>
    </lineage>
</organism>
<accession>A0ABT9VFI8</accession>
<evidence type="ECO:0000313" key="1">
    <source>
        <dbReference type="EMBL" id="MDQ0159706.1"/>
    </source>
</evidence>
<protein>
    <submittedName>
        <fullName evidence="1">2-keto-4-pentenoate hydratase</fullName>
    </submittedName>
</protein>
<dbReference type="InterPro" id="IPR036663">
    <property type="entry name" value="Fumarylacetoacetase_C_sf"/>
</dbReference>
<dbReference type="RefSeq" id="WP_306976399.1">
    <property type="nucleotide sequence ID" value="NZ_JAUSTQ010000006.1"/>
</dbReference>
<proteinExistence type="predicted"/>
<dbReference type="SUPFAM" id="SSF56529">
    <property type="entry name" value="FAH"/>
    <property type="match status" value="1"/>
</dbReference>
<dbReference type="EMBL" id="JAUSTQ010000006">
    <property type="protein sequence ID" value="MDQ0159706.1"/>
    <property type="molecule type" value="Genomic_DNA"/>
</dbReference>
<reference evidence="1 2" key="1">
    <citation type="submission" date="2023-07" db="EMBL/GenBank/DDBJ databases">
        <title>Genomic Encyclopedia of Type Strains, Phase IV (KMG-IV): sequencing the most valuable type-strain genomes for metagenomic binning, comparative biology and taxonomic classification.</title>
        <authorList>
            <person name="Goeker M."/>
        </authorList>
    </citation>
    <scope>NUCLEOTIDE SEQUENCE [LARGE SCALE GENOMIC DNA]</scope>
    <source>
        <strain evidence="1 2">DSM 16460</strain>
    </source>
</reference>
<dbReference type="PANTHER" id="PTHR30143:SF0">
    <property type="entry name" value="2-KETO-4-PENTENOATE HYDRATASE"/>
    <property type="match status" value="1"/>
</dbReference>
<dbReference type="InterPro" id="IPR050772">
    <property type="entry name" value="Hydratase-Decarb/MhpD_sf"/>
</dbReference>
<dbReference type="PANTHER" id="PTHR30143">
    <property type="entry name" value="ACID HYDRATASE"/>
    <property type="match status" value="1"/>
</dbReference>
<gene>
    <name evidence="1" type="ORF">J2S77_001692</name>
</gene>
<evidence type="ECO:0000313" key="2">
    <source>
        <dbReference type="Proteomes" id="UP001224359"/>
    </source>
</evidence>
<dbReference type="Proteomes" id="UP001224359">
    <property type="component" value="Unassembled WGS sequence"/>
</dbReference>
<name>A0ABT9VFI8_9BACI</name>
<keyword evidence="2" id="KW-1185">Reference proteome</keyword>
<comment type="caution">
    <text evidence="1">The sequence shown here is derived from an EMBL/GenBank/DDBJ whole genome shotgun (WGS) entry which is preliminary data.</text>
</comment>
<dbReference type="Gene3D" id="3.90.850.10">
    <property type="entry name" value="Fumarylacetoacetase-like, C-terminal domain"/>
    <property type="match status" value="1"/>
</dbReference>